<evidence type="ECO:0000313" key="3">
    <source>
        <dbReference type="EMBL" id="PSR97177.1"/>
    </source>
</evidence>
<dbReference type="InterPro" id="IPR005062">
    <property type="entry name" value="SAC3/GANP/THP3_conserved"/>
</dbReference>
<feature type="compositionally biased region" description="Polar residues" evidence="1">
    <location>
        <begin position="1565"/>
        <end position="1577"/>
    </location>
</feature>
<feature type="compositionally biased region" description="Basic and acidic residues" evidence="1">
    <location>
        <begin position="201"/>
        <end position="211"/>
    </location>
</feature>
<feature type="region of interest" description="Disordered" evidence="1">
    <location>
        <begin position="432"/>
        <end position="469"/>
    </location>
</feature>
<dbReference type="GO" id="GO:0042274">
    <property type="term" value="P:ribosomal small subunit biogenesis"/>
    <property type="evidence" value="ECO:0007669"/>
    <property type="project" value="InterPro"/>
</dbReference>
<feature type="compositionally biased region" description="Low complexity" evidence="1">
    <location>
        <begin position="486"/>
        <end position="497"/>
    </location>
</feature>
<feature type="region of interest" description="Disordered" evidence="1">
    <location>
        <begin position="1618"/>
        <end position="1808"/>
    </location>
</feature>
<feature type="compositionally biased region" description="Polar residues" evidence="1">
    <location>
        <begin position="1798"/>
        <end position="1808"/>
    </location>
</feature>
<reference evidence="3 4" key="1">
    <citation type="journal article" date="2018" name="Mycol. Prog.">
        <title>Coniella lustricola, a new species from submerged detritus.</title>
        <authorList>
            <person name="Raudabaugh D.B."/>
            <person name="Iturriaga T."/>
            <person name="Carver A."/>
            <person name="Mondo S."/>
            <person name="Pangilinan J."/>
            <person name="Lipzen A."/>
            <person name="He G."/>
            <person name="Amirebrahimi M."/>
            <person name="Grigoriev I.V."/>
            <person name="Miller A.N."/>
        </authorList>
    </citation>
    <scope>NUCLEOTIDE SEQUENCE [LARGE SCALE GENOMIC DNA]</scope>
    <source>
        <strain evidence="3 4">B22-T-1</strain>
    </source>
</reference>
<feature type="compositionally biased region" description="Polar residues" evidence="1">
    <location>
        <begin position="1306"/>
        <end position="1321"/>
    </location>
</feature>
<feature type="compositionally biased region" description="Low complexity" evidence="1">
    <location>
        <begin position="1264"/>
        <end position="1273"/>
    </location>
</feature>
<feature type="region of interest" description="Disordered" evidence="1">
    <location>
        <begin position="1"/>
        <end position="51"/>
    </location>
</feature>
<feature type="region of interest" description="Disordered" evidence="1">
    <location>
        <begin position="269"/>
        <end position="309"/>
    </location>
</feature>
<dbReference type="InterPro" id="IPR007307">
    <property type="entry name" value="Ltv1"/>
</dbReference>
<dbReference type="InterPro" id="IPR045107">
    <property type="entry name" value="SAC3/GANP/THP3"/>
</dbReference>
<sequence length="1808" mass="196985">MPPSNWQKAKKAGTAQHFTLVHRPQNDPRINDEDAPTMVLNPTQQPNASKIKKLDDLASELGSDAEDIRENEGEAANHGIYFDDTEYDYMQHMREIGTGGGEAVFVEAKAPQTKGKGKQQSLEEALKQMELQQRSGDLLDEDILPSKDLQRRTYQDLQDIPDAIAGFQPDMDPRLREVLEALDDEAYVDDDDDIFQALSKDAGELSRHEFEETYDDYEDDGWESDHTAKPNKEYKDDDEVPTLVDAAESAVVGPSGDWLEDFKQFKKDQKTEKKPAAFSPMDGQSSIWTTTTMGGRKKKRKGALTNPSAYSMTSSSLVRTEQLSILDARFDKIEERYAGMDEDDEGSIVSGMSNMSSVQGAMRQDFNGILDEFLGTHKMQGKRRVKRGKDQSGVQELDEIRRGLAQGGTVKDMAGFGQAPVFGAQALSANAPTFSTSSPFGAPPAQASPFGAPQQPQPPSAFGASSAFSSNALQQSAPTAVFGAPSNAANGFAQASSGSGGLFGGSNTTNQPAAASVNNPFAPAASSNPFASQTQTSSTPSNPFGGATAPSTVQSNAHSNPFAPASSASPFASASNTAGSANVGAFGQPDAQSRGSSSPFGAPAIDVAKQSNGFENRSGSNGWSAASSGAALSKPSSSFAAPSKSKASVGFGGSDSVKSSNGFADHLKMNKPHGFGSAGAAATQSLAAKGQRKSPATYAMEIRQQLSRDRLKPPPWPKNPGDPNNLKIMDDYRVKYKEYEDKVRASLIKAGLIDDPEVRKKLSDAIDFRGICEDYCPEGEKVSRIVEHDVKFPEKTHSGGHDDGWANPDLMVKSFKRSAAGTDSPLPTEVRSPAALRRCVDYLIDDLLKSDENLPTLHGFLWDRTRAIRKDFIFQNAMTPEERIDQIYCLENITRFHAVSLHLLSRDGKEDFSEQQEREQLGKTLLSLMQVYDECKDIGINMTNEAEFRAYYLLFNAHDTFVIQQMQDWTKEFWSNSDEIQTAVTLIETMRNVFSHRGPLRPAAPLTTGSASFASYFSIIESPGVSYTMACLAEIHFTEIRRQILKGLHRAYGRVRDGPKDLTARVLNEQFRFDSEDECIDFLNDLDMEFSTEGASEPYLVVQRRRGLPSKTIKQSFSEAMVEVKRGNRSFPEVVHNTVYQEGVSHVEMVDHTGDLFVAQPPSVSATPKSLSTPAQFTLLETESRSPSPGPITMNQPRPPTSSSLFGNLKPEAAPRNPFASIAKPVAESKSIATGSQFSQSPAFNWPSNPPAQPPPQPIKAVEAIPSPASTAPPAFPPINSTSTIFGSASKSTTASPSAPPQQSSIFSATNNSFFNRPSTTTKEESAPTTKKHATSATTASTTGFNLFTGTASPVNDKAADSPAAAPTTTPSFVTQPPKSALSPAAPAAVAKPALPVTAPAIPPVPQPSSIIQPKSPSDLMADFTKWILLGDGGLMEDVQDNLVEALVRSAFEQYHHEEQERLVREENERSWAEALKFRHYTLRVKFFYRWREIARKSAARRVGRHNREALRAYRETKAAEARAAKKRKEKEEQAYLRKSTGPTSWLTELDKERAAKRARRESMSLGTSRRSSNASESDALVASGIFRGMPNGRQAAVDSVRDDDSIYDALVGVQISPNPTRQVMGPPAKPAKDSLHSPKRQEDDLLSFRSSTSSRLGQSVRSNPSTGKNTNFKDTNFTRGLFATPTGHVLSDRAPLPRSSSLQDVGSQYSGDGSEIGDYDDRVLEQDAGRPSSIRSSSLRPSSSHNNDRVRDLQASHQHNGSVMSAMEQDIEETLRELKRVADEMDEDTSWYREQNRQLSQSQDLGG</sequence>
<accession>A0A2T3AG69</accession>
<name>A0A2T3AG69_9PEZI</name>
<feature type="compositionally biased region" description="Polar residues" evidence="1">
    <location>
        <begin position="1231"/>
        <end position="1247"/>
    </location>
</feature>
<feature type="compositionally biased region" description="Low complexity" evidence="1">
    <location>
        <begin position="618"/>
        <end position="648"/>
    </location>
</feature>
<dbReference type="InParanoid" id="A0A2T3AG69"/>
<feature type="compositionally biased region" description="Basic and acidic residues" evidence="1">
    <location>
        <begin position="1720"/>
        <end position="1729"/>
    </location>
</feature>
<dbReference type="GO" id="GO:0070390">
    <property type="term" value="C:transcription export complex 2"/>
    <property type="evidence" value="ECO:0007669"/>
    <property type="project" value="TreeGrafter"/>
</dbReference>
<feature type="compositionally biased region" description="Polar residues" evidence="1">
    <location>
        <begin position="1699"/>
        <end position="1712"/>
    </location>
</feature>
<dbReference type="EMBL" id="KZ678394">
    <property type="protein sequence ID" value="PSR97177.1"/>
    <property type="molecule type" value="Genomic_DNA"/>
</dbReference>
<dbReference type="PANTHER" id="PTHR12436">
    <property type="entry name" value="80 KDA MCM3-ASSOCIATED PROTEIN"/>
    <property type="match status" value="1"/>
</dbReference>
<dbReference type="Pfam" id="PF03399">
    <property type="entry name" value="SAC3_GANP"/>
    <property type="match status" value="1"/>
</dbReference>
<dbReference type="PANTHER" id="PTHR12436:SF3">
    <property type="entry name" value="GERMINAL-CENTER ASSOCIATED NUCLEAR PROTEIN"/>
    <property type="match status" value="1"/>
</dbReference>
<dbReference type="GO" id="GO:0006406">
    <property type="term" value="P:mRNA export from nucleus"/>
    <property type="evidence" value="ECO:0007669"/>
    <property type="project" value="TreeGrafter"/>
</dbReference>
<feature type="compositionally biased region" description="Low complexity" evidence="1">
    <location>
        <begin position="1288"/>
        <end position="1305"/>
    </location>
</feature>
<feature type="compositionally biased region" description="Polar residues" evidence="1">
    <location>
        <begin position="1664"/>
        <end position="1679"/>
    </location>
</feature>
<feature type="compositionally biased region" description="Low complexity" evidence="1">
    <location>
        <begin position="1363"/>
        <end position="1385"/>
    </location>
</feature>
<feature type="region of interest" description="Disordered" evidence="1">
    <location>
        <begin position="1547"/>
        <end position="1578"/>
    </location>
</feature>
<feature type="region of interest" description="Disordered" evidence="1">
    <location>
        <begin position="1180"/>
        <end position="1216"/>
    </location>
</feature>
<feature type="compositionally biased region" description="Low complexity" evidence="1">
    <location>
        <begin position="1731"/>
        <end position="1745"/>
    </location>
</feature>
<feature type="compositionally biased region" description="Pro residues" evidence="1">
    <location>
        <begin position="1248"/>
        <end position="1258"/>
    </location>
</feature>
<feature type="compositionally biased region" description="Basic and acidic residues" evidence="1">
    <location>
        <begin position="1631"/>
        <end position="1644"/>
    </location>
</feature>
<feature type="compositionally biased region" description="Low complexity" evidence="1">
    <location>
        <begin position="555"/>
        <end position="578"/>
    </location>
</feature>
<evidence type="ECO:0000256" key="1">
    <source>
        <dbReference type="SAM" id="MobiDB-lite"/>
    </source>
</evidence>
<dbReference type="Pfam" id="PF04180">
    <property type="entry name" value="LTV"/>
    <property type="match status" value="1"/>
</dbReference>
<feature type="compositionally biased region" description="Basic and acidic residues" evidence="1">
    <location>
        <begin position="1774"/>
        <end position="1784"/>
    </location>
</feature>
<protein>
    <submittedName>
        <fullName evidence="3">Low temperature viability protein-domain-containing protein</fullName>
    </submittedName>
</protein>
<proteinExistence type="predicted"/>
<feature type="region of interest" description="Disordered" evidence="1">
    <location>
        <begin position="1231"/>
        <end position="1339"/>
    </location>
</feature>
<feature type="domain" description="SAC3/GANP/THP3 conserved" evidence="2">
    <location>
        <begin position="776"/>
        <end position="1091"/>
    </location>
</feature>
<dbReference type="Gene3D" id="1.25.40.990">
    <property type="match status" value="1"/>
</dbReference>
<feature type="compositionally biased region" description="Low complexity" evidence="1">
    <location>
        <begin position="1648"/>
        <end position="1663"/>
    </location>
</feature>
<organism evidence="3 4">
    <name type="scientific">Coniella lustricola</name>
    <dbReference type="NCBI Taxonomy" id="2025994"/>
    <lineage>
        <taxon>Eukaryota</taxon>
        <taxon>Fungi</taxon>
        <taxon>Dikarya</taxon>
        <taxon>Ascomycota</taxon>
        <taxon>Pezizomycotina</taxon>
        <taxon>Sordariomycetes</taxon>
        <taxon>Sordariomycetidae</taxon>
        <taxon>Diaporthales</taxon>
        <taxon>Schizoparmaceae</taxon>
        <taxon>Coniella</taxon>
    </lineage>
</organism>
<feature type="compositionally biased region" description="Polar residues" evidence="1">
    <location>
        <begin position="590"/>
        <end position="599"/>
    </location>
</feature>
<dbReference type="GO" id="GO:0005737">
    <property type="term" value="C:cytoplasm"/>
    <property type="evidence" value="ECO:0007669"/>
    <property type="project" value="TreeGrafter"/>
</dbReference>
<feature type="region of interest" description="Disordered" evidence="1">
    <location>
        <begin position="1354"/>
        <end position="1385"/>
    </location>
</feature>
<gene>
    <name evidence="3" type="ORF">BD289DRAFT_451140</name>
</gene>
<evidence type="ECO:0000313" key="4">
    <source>
        <dbReference type="Proteomes" id="UP000241462"/>
    </source>
</evidence>
<feature type="compositionally biased region" description="Basic and acidic residues" evidence="1">
    <location>
        <begin position="223"/>
        <end position="235"/>
    </location>
</feature>
<keyword evidence="4" id="KW-1185">Reference proteome</keyword>
<dbReference type="OrthoDB" id="264795at2759"/>
<evidence type="ECO:0000259" key="2">
    <source>
        <dbReference type="Pfam" id="PF03399"/>
    </source>
</evidence>
<feature type="compositionally biased region" description="Low complexity" evidence="1">
    <location>
        <begin position="505"/>
        <end position="539"/>
    </location>
</feature>
<feature type="compositionally biased region" description="Acidic residues" evidence="1">
    <location>
        <begin position="212"/>
        <end position="222"/>
    </location>
</feature>
<feature type="compositionally biased region" description="Low complexity" evidence="1">
    <location>
        <begin position="437"/>
        <end position="469"/>
    </location>
</feature>
<feature type="compositionally biased region" description="Polar residues" evidence="1">
    <location>
        <begin position="1180"/>
        <end position="1206"/>
    </location>
</feature>
<dbReference type="Proteomes" id="UP000241462">
    <property type="component" value="Unassembled WGS sequence"/>
</dbReference>
<feature type="region of interest" description="Disordered" evidence="1">
    <location>
        <begin position="482"/>
        <end position="655"/>
    </location>
</feature>
<feature type="region of interest" description="Disordered" evidence="1">
    <location>
        <begin position="200"/>
        <end position="241"/>
    </location>
</feature>
<dbReference type="STRING" id="2025994.A0A2T3AG69"/>